<name>A0A1W0WHU1_HYPEX</name>
<proteinExistence type="predicted"/>
<comment type="caution">
    <text evidence="1">The sequence shown here is derived from an EMBL/GenBank/DDBJ whole genome shotgun (WGS) entry which is preliminary data.</text>
</comment>
<dbReference type="OrthoDB" id="2016582at2759"/>
<gene>
    <name evidence="1" type="ORF">BV898_11037</name>
</gene>
<organism evidence="1 2">
    <name type="scientific">Hypsibius exemplaris</name>
    <name type="common">Freshwater tardigrade</name>
    <dbReference type="NCBI Taxonomy" id="2072580"/>
    <lineage>
        <taxon>Eukaryota</taxon>
        <taxon>Metazoa</taxon>
        <taxon>Ecdysozoa</taxon>
        <taxon>Tardigrada</taxon>
        <taxon>Eutardigrada</taxon>
        <taxon>Parachela</taxon>
        <taxon>Hypsibioidea</taxon>
        <taxon>Hypsibiidae</taxon>
        <taxon>Hypsibius</taxon>
    </lineage>
</organism>
<dbReference type="Proteomes" id="UP000192578">
    <property type="component" value="Unassembled WGS sequence"/>
</dbReference>
<evidence type="ECO:0000313" key="1">
    <source>
        <dbReference type="EMBL" id="OQV14774.1"/>
    </source>
</evidence>
<reference evidence="2" key="1">
    <citation type="submission" date="2017-01" db="EMBL/GenBank/DDBJ databases">
        <title>Comparative genomics of anhydrobiosis in the tardigrade Hypsibius dujardini.</title>
        <authorList>
            <person name="Yoshida Y."/>
            <person name="Koutsovoulos G."/>
            <person name="Laetsch D."/>
            <person name="Stevens L."/>
            <person name="Kumar S."/>
            <person name="Horikawa D."/>
            <person name="Ishino K."/>
            <person name="Komine S."/>
            <person name="Tomita M."/>
            <person name="Blaxter M."/>
            <person name="Arakawa K."/>
        </authorList>
    </citation>
    <scope>NUCLEOTIDE SEQUENCE [LARGE SCALE GENOMIC DNA]</scope>
    <source>
        <strain evidence="2">Z151</strain>
    </source>
</reference>
<dbReference type="AlphaFoldDB" id="A0A1W0WHU1"/>
<dbReference type="EMBL" id="MTYJ01000099">
    <property type="protein sequence ID" value="OQV14774.1"/>
    <property type="molecule type" value="Genomic_DNA"/>
</dbReference>
<accession>A0A1W0WHU1</accession>
<sequence length="120" mass="13283">MTDTVWKQTSVPVNRGCLGIRRTKGLSFPTFLASVYSVHHLILLIDLTVDLDAITEHASHQWCAATNNPPPAQLIIQKLWDRPIVERASRDVVTAAGDMSRARLLAVGVGRRLTERSPCI</sequence>
<evidence type="ECO:0000313" key="2">
    <source>
        <dbReference type="Proteomes" id="UP000192578"/>
    </source>
</evidence>
<keyword evidence="2" id="KW-1185">Reference proteome</keyword>
<protein>
    <submittedName>
        <fullName evidence="1">Uncharacterized protein</fullName>
    </submittedName>
</protein>